<feature type="region of interest" description="Disordered" evidence="1">
    <location>
        <begin position="36"/>
        <end position="63"/>
    </location>
</feature>
<evidence type="ECO:0000256" key="1">
    <source>
        <dbReference type="SAM" id="MobiDB-lite"/>
    </source>
</evidence>
<reference evidence="2" key="1">
    <citation type="submission" date="2020-08" db="EMBL/GenBank/DDBJ databases">
        <title>Multicomponent nature underlies the extraordinary mechanical properties of spider dragline silk.</title>
        <authorList>
            <person name="Kono N."/>
            <person name="Nakamura H."/>
            <person name="Mori M."/>
            <person name="Yoshida Y."/>
            <person name="Ohtoshi R."/>
            <person name="Malay A.D."/>
            <person name="Moran D.A.P."/>
            <person name="Tomita M."/>
            <person name="Numata K."/>
            <person name="Arakawa K."/>
        </authorList>
    </citation>
    <scope>NUCLEOTIDE SEQUENCE</scope>
</reference>
<dbReference type="EMBL" id="BMAW01006175">
    <property type="protein sequence ID" value="GFS97683.1"/>
    <property type="molecule type" value="Genomic_DNA"/>
</dbReference>
<sequence>MLEESRHNQLFGEIKFINREIDEYEKLSESKDKLFENHNDLLDPESSSTNTNDEGGYMEHETELDYSYEKKREAGEGGVMETIVGMFRLMELFGK</sequence>
<keyword evidence="3" id="KW-1185">Reference proteome</keyword>
<dbReference type="AlphaFoldDB" id="A0A8X6TBM6"/>
<evidence type="ECO:0000313" key="3">
    <source>
        <dbReference type="Proteomes" id="UP000887013"/>
    </source>
</evidence>
<gene>
    <name evidence="2" type="ORF">NPIL_476111</name>
</gene>
<accession>A0A8X6TBM6</accession>
<protein>
    <submittedName>
        <fullName evidence="2">Uncharacterized protein</fullName>
    </submittedName>
</protein>
<comment type="caution">
    <text evidence="2">The sequence shown here is derived from an EMBL/GenBank/DDBJ whole genome shotgun (WGS) entry which is preliminary data.</text>
</comment>
<name>A0A8X6TBM6_NEPPI</name>
<dbReference type="Proteomes" id="UP000887013">
    <property type="component" value="Unassembled WGS sequence"/>
</dbReference>
<evidence type="ECO:0000313" key="2">
    <source>
        <dbReference type="EMBL" id="GFS97683.1"/>
    </source>
</evidence>
<organism evidence="2 3">
    <name type="scientific">Nephila pilipes</name>
    <name type="common">Giant wood spider</name>
    <name type="synonym">Nephila maculata</name>
    <dbReference type="NCBI Taxonomy" id="299642"/>
    <lineage>
        <taxon>Eukaryota</taxon>
        <taxon>Metazoa</taxon>
        <taxon>Ecdysozoa</taxon>
        <taxon>Arthropoda</taxon>
        <taxon>Chelicerata</taxon>
        <taxon>Arachnida</taxon>
        <taxon>Araneae</taxon>
        <taxon>Araneomorphae</taxon>
        <taxon>Entelegynae</taxon>
        <taxon>Araneoidea</taxon>
        <taxon>Nephilidae</taxon>
        <taxon>Nephila</taxon>
    </lineage>
</organism>
<proteinExistence type="predicted"/>